<dbReference type="GO" id="GO:0016787">
    <property type="term" value="F:hydrolase activity"/>
    <property type="evidence" value="ECO:0007669"/>
    <property type="project" value="UniProtKB-KW"/>
</dbReference>
<dbReference type="InterPro" id="IPR029058">
    <property type="entry name" value="AB_hydrolase_fold"/>
</dbReference>
<protein>
    <submittedName>
        <fullName evidence="2">Hydrolase</fullName>
    </submittedName>
</protein>
<dbReference type="PANTHER" id="PTHR43798">
    <property type="entry name" value="MONOACYLGLYCEROL LIPASE"/>
    <property type="match status" value="1"/>
</dbReference>
<dbReference type="RefSeq" id="WP_191308194.1">
    <property type="nucleotide sequence ID" value="NZ_BNAW01000005.1"/>
</dbReference>
<proteinExistence type="predicted"/>
<dbReference type="Gene3D" id="3.40.50.1820">
    <property type="entry name" value="alpha/beta hydrolase"/>
    <property type="match status" value="1"/>
</dbReference>
<dbReference type="InterPro" id="IPR050266">
    <property type="entry name" value="AB_hydrolase_sf"/>
</dbReference>
<keyword evidence="2" id="KW-0378">Hydrolase</keyword>
<sequence length="306" mass="33233">MYEEVVRALAVDGTRFSYRRLRQPAPRTEPVVVLGGGFQGSYGWPHMEDRITPLTDLVTADLPGMGTSDPLPAGSDTTFMGQAIDRIIDDLGVPRINLFGYSYGAELAFGCAQRNPDRIARLVLGGVVSHTSPAQQASLREAADHLAVGDAEAFATVAARMQLCLDPGRHIPRRSLVYRYVKRSMLHVAVNVPNVMEYLRRSLISGPAFDGGLSGVPTLVFTGEHDSITCPDRQREFAATIAGSRFVSIREADHWVVLERAADVADLAVRFFTDQPVEPASYVADHGSELDTDLLPGSSGSPRPGW</sequence>
<evidence type="ECO:0000259" key="1">
    <source>
        <dbReference type="Pfam" id="PF00561"/>
    </source>
</evidence>
<accession>A0ABQ3K5N2</accession>
<keyword evidence="3" id="KW-1185">Reference proteome</keyword>
<dbReference type="Proteomes" id="UP000649955">
    <property type="component" value="Unassembled WGS sequence"/>
</dbReference>
<comment type="caution">
    <text evidence="2">The sequence shown here is derived from an EMBL/GenBank/DDBJ whole genome shotgun (WGS) entry which is preliminary data.</text>
</comment>
<name>A0ABQ3K5N2_9PSEU</name>
<organism evidence="2 3">
    <name type="scientific">Amycolatopsis bullii</name>
    <dbReference type="NCBI Taxonomy" id="941987"/>
    <lineage>
        <taxon>Bacteria</taxon>
        <taxon>Bacillati</taxon>
        <taxon>Actinomycetota</taxon>
        <taxon>Actinomycetes</taxon>
        <taxon>Pseudonocardiales</taxon>
        <taxon>Pseudonocardiaceae</taxon>
        <taxon>Amycolatopsis</taxon>
    </lineage>
</organism>
<dbReference type="InterPro" id="IPR000639">
    <property type="entry name" value="Epox_hydrolase-like"/>
</dbReference>
<dbReference type="SUPFAM" id="SSF53474">
    <property type="entry name" value="alpha/beta-Hydrolases"/>
    <property type="match status" value="1"/>
</dbReference>
<dbReference type="PANTHER" id="PTHR43798:SF5">
    <property type="entry name" value="MONOACYLGLYCEROL LIPASE ABHD6"/>
    <property type="match status" value="1"/>
</dbReference>
<dbReference type="PRINTS" id="PR00111">
    <property type="entry name" value="ABHYDROLASE"/>
</dbReference>
<dbReference type="Pfam" id="PF00561">
    <property type="entry name" value="Abhydrolase_1"/>
    <property type="match status" value="1"/>
</dbReference>
<dbReference type="PRINTS" id="PR00412">
    <property type="entry name" value="EPOXHYDRLASE"/>
</dbReference>
<dbReference type="InterPro" id="IPR000073">
    <property type="entry name" value="AB_hydrolase_1"/>
</dbReference>
<dbReference type="EMBL" id="BNAW01000005">
    <property type="protein sequence ID" value="GHG03294.1"/>
    <property type="molecule type" value="Genomic_DNA"/>
</dbReference>
<evidence type="ECO:0000313" key="2">
    <source>
        <dbReference type="EMBL" id="GHG03294.1"/>
    </source>
</evidence>
<gene>
    <name evidence="2" type="ORF">GCM10017567_18590</name>
</gene>
<feature type="domain" description="AB hydrolase-1" evidence="1">
    <location>
        <begin position="30"/>
        <end position="260"/>
    </location>
</feature>
<evidence type="ECO:0000313" key="3">
    <source>
        <dbReference type="Proteomes" id="UP000649955"/>
    </source>
</evidence>
<reference evidence="3" key="1">
    <citation type="journal article" date="2019" name="Int. J. Syst. Evol. Microbiol.">
        <title>The Global Catalogue of Microorganisms (GCM) 10K type strain sequencing project: providing services to taxonomists for standard genome sequencing and annotation.</title>
        <authorList>
            <consortium name="The Broad Institute Genomics Platform"/>
            <consortium name="The Broad Institute Genome Sequencing Center for Infectious Disease"/>
            <person name="Wu L."/>
            <person name="Ma J."/>
        </authorList>
    </citation>
    <scope>NUCLEOTIDE SEQUENCE [LARGE SCALE GENOMIC DNA]</scope>
    <source>
        <strain evidence="3">CGMCC 4.7680</strain>
    </source>
</reference>